<dbReference type="PANTHER" id="PTHR33619:SF3">
    <property type="entry name" value="POLYSACCHARIDE EXPORT PROTEIN GFCE-RELATED"/>
    <property type="match status" value="1"/>
</dbReference>
<keyword evidence="5" id="KW-1185">Reference proteome</keyword>
<dbReference type="HOGENOM" id="CLU_038343_3_2_0"/>
<evidence type="ECO:0000259" key="3">
    <source>
        <dbReference type="Pfam" id="PF10531"/>
    </source>
</evidence>
<sequence>MGKLKTFGCRWLRGGVCIVFSLLLALPGCWIGNEQIDFNVTYIPPNEFLLGPEDVLVVNIWRNQELSREVIIRPDGKISMPLIGDVQAAGMTSNVLAKRIADGLAEFMSNPTVSVQVKEVNSYYVYVLGEVSKPGKVPLKSYATVLQGISLAGGFTTFASRNKIHVLRVVPNGQGQPKQVQIPVPYEDIIQGKNSEGNFFLKAGDVIVVP</sequence>
<dbReference type="KEGG" id="nde:NIDE2898"/>
<feature type="domain" description="Soluble ligand binding" evidence="3">
    <location>
        <begin position="124"/>
        <end position="173"/>
    </location>
</feature>
<dbReference type="Pfam" id="PF02563">
    <property type="entry name" value="Poly_export"/>
    <property type="match status" value="1"/>
</dbReference>
<evidence type="ECO:0000256" key="1">
    <source>
        <dbReference type="ARBA" id="ARBA00022729"/>
    </source>
</evidence>
<dbReference type="eggNOG" id="COG1596">
    <property type="taxonomic scope" value="Bacteria"/>
</dbReference>
<reference evidence="4 5" key="1">
    <citation type="journal article" date="2010" name="Proc. Natl. Acad. Sci. U.S.A.">
        <title>A Nitrospira metagenome illuminates the physiology and evolution of globally important nitrite-oxidizing bacteria.</title>
        <authorList>
            <person name="Lucker S."/>
            <person name="Wagner M."/>
            <person name="Maixner F."/>
            <person name="Pelletier E."/>
            <person name="Koch H."/>
            <person name="Vacherie B."/>
            <person name="Rattei T."/>
            <person name="Sinninghe Damste J."/>
            <person name="Spieck E."/>
            <person name="Le Paslier D."/>
            <person name="Daims H."/>
        </authorList>
    </citation>
    <scope>NUCLEOTIDE SEQUENCE [LARGE SCALE GENOMIC DNA]</scope>
</reference>
<dbReference type="STRING" id="330214.NIDE2898"/>
<dbReference type="Pfam" id="PF10531">
    <property type="entry name" value="SLBB"/>
    <property type="match status" value="1"/>
</dbReference>
<dbReference type="InterPro" id="IPR003715">
    <property type="entry name" value="Poly_export_N"/>
</dbReference>
<dbReference type="InterPro" id="IPR049712">
    <property type="entry name" value="Poly_export"/>
</dbReference>
<protein>
    <submittedName>
        <fullName evidence="4">Putative Polysaccharide export protein</fullName>
    </submittedName>
</protein>
<proteinExistence type="predicted"/>
<feature type="domain" description="Polysaccharide export protein N-terminal" evidence="2">
    <location>
        <begin position="45"/>
        <end position="118"/>
    </location>
</feature>
<evidence type="ECO:0000313" key="4">
    <source>
        <dbReference type="EMBL" id="CBK42598.1"/>
    </source>
</evidence>
<dbReference type="AlphaFoldDB" id="D8PH61"/>
<dbReference type="PANTHER" id="PTHR33619">
    <property type="entry name" value="POLYSACCHARIDE EXPORT PROTEIN GFCE-RELATED"/>
    <property type="match status" value="1"/>
</dbReference>
<evidence type="ECO:0000313" key="5">
    <source>
        <dbReference type="Proteomes" id="UP000001660"/>
    </source>
</evidence>
<dbReference type="GO" id="GO:0015159">
    <property type="term" value="F:polysaccharide transmembrane transporter activity"/>
    <property type="evidence" value="ECO:0007669"/>
    <property type="project" value="InterPro"/>
</dbReference>
<keyword evidence="1" id="KW-0732">Signal</keyword>
<name>D8PH61_9BACT</name>
<organism evidence="4 5">
    <name type="scientific">Nitrospira defluvii</name>
    <dbReference type="NCBI Taxonomy" id="330214"/>
    <lineage>
        <taxon>Bacteria</taxon>
        <taxon>Pseudomonadati</taxon>
        <taxon>Nitrospirota</taxon>
        <taxon>Nitrospiria</taxon>
        <taxon>Nitrospirales</taxon>
        <taxon>Nitrospiraceae</taxon>
        <taxon>Nitrospira</taxon>
    </lineage>
</organism>
<gene>
    <name evidence="4" type="ORF">NIDE2898</name>
</gene>
<dbReference type="Proteomes" id="UP000001660">
    <property type="component" value="Chromosome"/>
</dbReference>
<dbReference type="EMBL" id="FP929003">
    <property type="protein sequence ID" value="CBK42598.1"/>
    <property type="molecule type" value="Genomic_DNA"/>
</dbReference>
<accession>D8PH61</accession>
<dbReference type="Gene3D" id="3.10.560.10">
    <property type="entry name" value="Outer membrane lipoprotein wza domain like"/>
    <property type="match status" value="1"/>
</dbReference>
<dbReference type="InterPro" id="IPR019554">
    <property type="entry name" value="Soluble_ligand-bd"/>
</dbReference>
<evidence type="ECO:0000259" key="2">
    <source>
        <dbReference type="Pfam" id="PF02563"/>
    </source>
</evidence>